<evidence type="ECO:0000313" key="6">
    <source>
        <dbReference type="Proteomes" id="UP000292886"/>
    </source>
</evidence>
<proteinExistence type="predicted"/>
<name>A0A4P6YTV5_9LACO</name>
<evidence type="ECO:0000256" key="2">
    <source>
        <dbReference type="ARBA" id="ARBA00022801"/>
    </source>
</evidence>
<dbReference type="KEGG" id="wei:EQG49_06320"/>
<dbReference type="Gene3D" id="2.40.260.10">
    <property type="entry name" value="Sortase"/>
    <property type="match status" value="1"/>
</dbReference>
<reference evidence="6" key="1">
    <citation type="submission" date="2019-03" db="EMBL/GenBank/DDBJ databases">
        <title>Weissella sp. 26KH-42 Genome sequencing.</title>
        <authorList>
            <person name="Heo J."/>
            <person name="Kim S.-J."/>
            <person name="Kim J.-S."/>
            <person name="Hong S.-B."/>
            <person name="Kwon S.-W."/>
        </authorList>
    </citation>
    <scope>NUCLEOTIDE SEQUENCE [LARGE SCALE GENOMIC DNA]</scope>
    <source>
        <strain evidence="6">26KH-42</strain>
    </source>
</reference>
<gene>
    <name evidence="5" type="ORF">EQG49_06320</name>
</gene>
<evidence type="ECO:0000256" key="3">
    <source>
        <dbReference type="ARBA" id="ARBA00022807"/>
    </source>
</evidence>
<dbReference type="AlphaFoldDB" id="A0A4P6YTV5"/>
<organism evidence="5 6">
    <name type="scientific">Periweissella cryptocerci</name>
    <dbReference type="NCBI Taxonomy" id="2506420"/>
    <lineage>
        <taxon>Bacteria</taxon>
        <taxon>Bacillati</taxon>
        <taxon>Bacillota</taxon>
        <taxon>Bacilli</taxon>
        <taxon>Lactobacillales</taxon>
        <taxon>Lactobacillaceae</taxon>
        <taxon>Periweissella</taxon>
    </lineage>
</organism>
<keyword evidence="6" id="KW-1185">Reference proteome</keyword>
<evidence type="ECO:0000256" key="1">
    <source>
        <dbReference type="ARBA" id="ARBA00022670"/>
    </source>
</evidence>
<keyword evidence="1" id="KW-0645">Protease</keyword>
<dbReference type="Pfam" id="PF04203">
    <property type="entry name" value="Sortase"/>
    <property type="match status" value="1"/>
</dbReference>
<feature type="active site" description="Acyl-thioester intermediate" evidence="4">
    <location>
        <position position="191"/>
    </location>
</feature>
<dbReference type="SUPFAM" id="SSF63817">
    <property type="entry name" value="Sortase"/>
    <property type="match status" value="1"/>
</dbReference>
<dbReference type="GO" id="GO:0008234">
    <property type="term" value="F:cysteine-type peptidase activity"/>
    <property type="evidence" value="ECO:0007669"/>
    <property type="project" value="UniProtKB-KW"/>
</dbReference>
<dbReference type="InterPro" id="IPR005754">
    <property type="entry name" value="Sortase"/>
</dbReference>
<dbReference type="InterPro" id="IPR023365">
    <property type="entry name" value="Sortase_dom-sf"/>
</dbReference>
<accession>A0A4P6YTV5</accession>
<keyword evidence="2" id="KW-0378">Hydrolase</keyword>
<dbReference type="EMBL" id="CP037940">
    <property type="protein sequence ID" value="QBO36097.1"/>
    <property type="molecule type" value="Genomic_DNA"/>
</dbReference>
<dbReference type="GO" id="GO:0006508">
    <property type="term" value="P:proteolysis"/>
    <property type="evidence" value="ECO:0007669"/>
    <property type="project" value="UniProtKB-KW"/>
</dbReference>
<dbReference type="OrthoDB" id="1648028at2"/>
<feature type="active site" description="Proton donor/acceptor" evidence="4">
    <location>
        <position position="127"/>
    </location>
</feature>
<keyword evidence="3" id="KW-0788">Thiol protease</keyword>
<dbReference type="Proteomes" id="UP000292886">
    <property type="component" value="Chromosome"/>
</dbReference>
<dbReference type="CDD" id="cd06165">
    <property type="entry name" value="Sortase_A"/>
    <property type="match status" value="1"/>
</dbReference>
<dbReference type="RefSeq" id="WP_133363175.1">
    <property type="nucleotide sequence ID" value="NZ_CP037940.1"/>
</dbReference>
<dbReference type="InterPro" id="IPR042007">
    <property type="entry name" value="Sortase_A"/>
</dbReference>
<protein>
    <submittedName>
        <fullName evidence="5">Class A sortase</fullName>
    </submittedName>
</protein>
<sequence length="234" mass="26224">MRKKIISVILVVLALGIIVVSLNPRLYVGRYAQLIAQYKVKSNTKIVHGTVKIPVQYDGVSDVNLKKLRADMQRKEAVVLRGYVAIPQVGIEMPIFEGTSPKSLALGAGTLKADETMGQRNYAIGAHNMADNRTYFSTLQNEFYVGSKIYVTDGEKIYIYRSTTKKIVSEYQVNVLADKPKQTATITLVTCFEEPPYYTNATKRVIITGKLLTQRKIDARYLQAHGIFKVLQNS</sequence>
<dbReference type="NCBIfam" id="TIGR01076">
    <property type="entry name" value="sortase_fam"/>
    <property type="match status" value="1"/>
</dbReference>
<evidence type="ECO:0000313" key="5">
    <source>
        <dbReference type="EMBL" id="QBO36097.1"/>
    </source>
</evidence>
<evidence type="ECO:0000256" key="4">
    <source>
        <dbReference type="PIRSR" id="PIRSR605754-1"/>
    </source>
</evidence>